<dbReference type="GO" id="GO:0000009">
    <property type="term" value="F:alpha-1,6-mannosyltransferase activity"/>
    <property type="evidence" value="ECO:0007669"/>
    <property type="project" value="InterPro"/>
</dbReference>
<keyword evidence="3" id="KW-0337">GPI-anchor biosynthesis</keyword>
<accession>A0A8J3IQM0</accession>
<feature type="transmembrane region" description="Helical" evidence="10">
    <location>
        <begin position="76"/>
        <end position="92"/>
    </location>
</feature>
<reference evidence="12" key="1">
    <citation type="submission" date="2020-10" db="EMBL/GenBank/DDBJ databases">
        <title>Taxonomic study of unclassified bacteria belonging to the class Ktedonobacteria.</title>
        <authorList>
            <person name="Yabe S."/>
            <person name="Wang C.M."/>
            <person name="Zheng Y."/>
            <person name="Sakai Y."/>
            <person name="Cavaletti L."/>
            <person name="Monciardini P."/>
            <person name="Donadio S."/>
        </authorList>
    </citation>
    <scope>NUCLEOTIDE SEQUENCE</scope>
    <source>
        <strain evidence="12">ID150040</strain>
    </source>
</reference>
<evidence type="ECO:0000313" key="13">
    <source>
        <dbReference type="Proteomes" id="UP000597444"/>
    </source>
</evidence>
<evidence type="ECO:0000256" key="1">
    <source>
        <dbReference type="ARBA" id="ARBA00004477"/>
    </source>
</evidence>
<dbReference type="Proteomes" id="UP000597444">
    <property type="component" value="Unassembled WGS sequence"/>
</dbReference>
<gene>
    <name evidence="12" type="ORF">KSF_045640</name>
</gene>
<dbReference type="GO" id="GO:0004376">
    <property type="term" value="F:GPI mannosyltransferase activity"/>
    <property type="evidence" value="ECO:0007669"/>
    <property type="project" value="InterPro"/>
</dbReference>
<evidence type="ECO:0000256" key="4">
    <source>
        <dbReference type="ARBA" id="ARBA00022676"/>
    </source>
</evidence>
<dbReference type="EMBL" id="BNJK01000001">
    <property type="protein sequence ID" value="GHO94516.1"/>
    <property type="molecule type" value="Genomic_DNA"/>
</dbReference>
<evidence type="ECO:0000256" key="5">
    <source>
        <dbReference type="ARBA" id="ARBA00022679"/>
    </source>
</evidence>
<name>A0A8J3IQM0_9CHLR</name>
<feature type="transmembrane region" description="Helical" evidence="10">
    <location>
        <begin position="341"/>
        <end position="360"/>
    </location>
</feature>
<feature type="transmembrane region" description="Helical" evidence="10">
    <location>
        <begin position="170"/>
        <end position="196"/>
    </location>
</feature>
<keyword evidence="4" id="KW-0328">Glycosyltransferase</keyword>
<evidence type="ECO:0000256" key="8">
    <source>
        <dbReference type="ARBA" id="ARBA00022989"/>
    </source>
</evidence>
<comment type="caution">
    <text evidence="12">The sequence shown here is derived from an EMBL/GenBank/DDBJ whole genome shotgun (WGS) entry which is preliminary data.</text>
</comment>
<evidence type="ECO:0000256" key="2">
    <source>
        <dbReference type="ARBA" id="ARBA00004687"/>
    </source>
</evidence>
<feature type="transmembrane region" description="Helical" evidence="10">
    <location>
        <begin position="132"/>
        <end position="158"/>
    </location>
</feature>
<dbReference type="GO" id="GO:0031501">
    <property type="term" value="C:mannosyltransferase complex"/>
    <property type="evidence" value="ECO:0007669"/>
    <property type="project" value="TreeGrafter"/>
</dbReference>
<dbReference type="UniPathway" id="UPA00196"/>
<feature type="transmembrane region" description="Helical" evidence="10">
    <location>
        <begin position="367"/>
        <end position="386"/>
    </location>
</feature>
<dbReference type="PANTHER" id="PTHR12468:SF2">
    <property type="entry name" value="GPI MANNOSYLTRANSFERASE 2"/>
    <property type="match status" value="1"/>
</dbReference>
<dbReference type="InterPro" id="IPR007315">
    <property type="entry name" value="PIG-V/Gpi18"/>
</dbReference>
<dbReference type="PANTHER" id="PTHR12468">
    <property type="entry name" value="GPI MANNOSYLTRANSFERASE 2"/>
    <property type="match status" value="1"/>
</dbReference>
<feature type="transmembrane region" description="Helical" evidence="10">
    <location>
        <begin position="99"/>
        <end position="120"/>
    </location>
</feature>
<feature type="domain" description="Glycosyltransferase RgtA/B/C/D-like" evidence="11">
    <location>
        <begin position="75"/>
        <end position="202"/>
    </location>
</feature>
<comment type="pathway">
    <text evidence="2">Glycolipid biosynthesis; glycosylphosphatidylinositol-anchor biosynthesis.</text>
</comment>
<proteinExistence type="predicted"/>
<evidence type="ECO:0000256" key="10">
    <source>
        <dbReference type="SAM" id="Phobius"/>
    </source>
</evidence>
<dbReference type="InterPro" id="IPR038731">
    <property type="entry name" value="RgtA/B/C-like"/>
</dbReference>
<feature type="transmembrane region" description="Helical" evidence="10">
    <location>
        <begin position="9"/>
        <end position="31"/>
    </location>
</feature>
<keyword evidence="7" id="KW-0256">Endoplasmic reticulum</keyword>
<dbReference type="GO" id="GO:0016020">
    <property type="term" value="C:membrane"/>
    <property type="evidence" value="ECO:0007669"/>
    <property type="project" value="GOC"/>
</dbReference>
<feature type="transmembrane region" description="Helical" evidence="10">
    <location>
        <begin position="216"/>
        <end position="239"/>
    </location>
</feature>
<keyword evidence="8 10" id="KW-1133">Transmembrane helix</keyword>
<feature type="transmembrane region" description="Helical" evidence="10">
    <location>
        <begin position="314"/>
        <end position="335"/>
    </location>
</feature>
<dbReference type="GO" id="GO:0006506">
    <property type="term" value="P:GPI anchor biosynthetic process"/>
    <property type="evidence" value="ECO:0007669"/>
    <property type="project" value="UniProtKB-UniPathway"/>
</dbReference>
<organism evidence="12 13">
    <name type="scientific">Reticulibacter mediterranei</name>
    <dbReference type="NCBI Taxonomy" id="2778369"/>
    <lineage>
        <taxon>Bacteria</taxon>
        <taxon>Bacillati</taxon>
        <taxon>Chloroflexota</taxon>
        <taxon>Ktedonobacteria</taxon>
        <taxon>Ktedonobacterales</taxon>
        <taxon>Reticulibacteraceae</taxon>
        <taxon>Reticulibacter</taxon>
    </lineage>
</organism>
<evidence type="ECO:0000256" key="3">
    <source>
        <dbReference type="ARBA" id="ARBA00022502"/>
    </source>
</evidence>
<keyword evidence="6 10" id="KW-0812">Transmembrane</keyword>
<evidence type="ECO:0000256" key="9">
    <source>
        <dbReference type="ARBA" id="ARBA00023136"/>
    </source>
</evidence>
<keyword evidence="13" id="KW-1185">Reference proteome</keyword>
<evidence type="ECO:0000259" key="11">
    <source>
        <dbReference type="Pfam" id="PF13231"/>
    </source>
</evidence>
<sequence length="391" mass="44417">MKRTAIRDIFYLFSASRLALVMVTYFGYILMTLPKYTSTPVGLNALVASWNRWDAANYTRIAQYGYLSLNHPYDHAFFPLFPLLIRAAAWVFGNHGHVLLGIIISNLAFLASMFVIYQLAEDALGEQVGRRTLLYLCLFPTAFYFFAPYTESLFLLCTASSFLAMRRRRWLLAGIMGFFASLTRNSGILLVLPYLYEVWVSREETGFSVKILLSEARTLILRLLPIVLIPLGIAVYAYYCWKVTGDPLRFSAVQSHWGRFMALPVVGIWQNLAEIFWRQPFTSSNTPHSILDLSAILGFIALTVAGWRRLRPSYTLWLVLSLFIALLAPATGALADPLQSSQRFVLVMFPGFITLGALGIKYPRLHQALTLFFPILLGVLTLLYIMNRWMV</sequence>
<dbReference type="RefSeq" id="WP_220205250.1">
    <property type="nucleotide sequence ID" value="NZ_BNJK01000001.1"/>
</dbReference>
<evidence type="ECO:0000313" key="12">
    <source>
        <dbReference type="EMBL" id="GHO94516.1"/>
    </source>
</evidence>
<evidence type="ECO:0000256" key="7">
    <source>
        <dbReference type="ARBA" id="ARBA00022824"/>
    </source>
</evidence>
<protein>
    <recommendedName>
        <fullName evidence="11">Glycosyltransferase RgtA/B/C/D-like domain-containing protein</fullName>
    </recommendedName>
</protein>
<keyword evidence="5" id="KW-0808">Transferase</keyword>
<dbReference type="AlphaFoldDB" id="A0A8J3IQM0"/>
<keyword evidence="9 10" id="KW-0472">Membrane</keyword>
<comment type="subcellular location">
    <subcellularLocation>
        <location evidence="1">Endoplasmic reticulum membrane</location>
        <topology evidence="1">Multi-pass membrane protein</topology>
    </subcellularLocation>
</comment>
<evidence type="ECO:0000256" key="6">
    <source>
        <dbReference type="ARBA" id="ARBA00022692"/>
    </source>
</evidence>
<dbReference type="Pfam" id="PF13231">
    <property type="entry name" value="PMT_2"/>
    <property type="match status" value="1"/>
</dbReference>